<dbReference type="AlphaFoldDB" id="A0A6G1LF16"/>
<evidence type="ECO:0000313" key="2">
    <source>
        <dbReference type="Proteomes" id="UP000799436"/>
    </source>
</evidence>
<gene>
    <name evidence="1" type="ORF">EJ03DRAFT_31087</name>
</gene>
<dbReference type="OrthoDB" id="6247875at2759"/>
<keyword evidence="2" id="KW-1185">Reference proteome</keyword>
<evidence type="ECO:0000313" key="1">
    <source>
        <dbReference type="EMBL" id="KAF2771543.1"/>
    </source>
</evidence>
<proteinExistence type="predicted"/>
<dbReference type="EMBL" id="ML995819">
    <property type="protein sequence ID" value="KAF2771543.1"/>
    <property type="molecule type" value="Genomic_DNA"/>
</dbReference>
<sequence length="230" mass="25230">MTKTKLAKLAAKAHENNGDGIPVQQPLPEDFDPVAMLDEDLRQYVGNNPLQVTQFGTEYNIQPPTLNATTVAGLISFDAAHDLDSILRTQLEEFNMLHHPLPQPNPNLPGNAQPVRTSQSFHAPAVVCQPVVDGSFVDDTQRFHLPARELVADTQCFHLPARELFADTSALFNEISAPVATTTSTGAMVHDPTAEVERQRLLEIDFAQFLAFHENDSPSPDNGETNNPES</sequence>
<dbReference type="Proteomes" id="UP000799436">
    <property type="component" value="Unassembled WGS sequence"/>
</dbReference>
<accession>A0A6G1LF16</accession>
<protein>
    <submittedName>
        <fullName evidence="1">Uncharacterized protein</fullName>
    </submittedName>
</protein>
<reference evidence="1" key="1">
    <citation type="journal article" date="2020" name="Stud. Mycol.">
        <title>101 Dothideomycetes genomes: a test case for predicting lifestyles and emergence of pathogens.</title>
        <authorList>
            <person name="Haridas S."/>
            <person name="Albert R."/>
            <person name="Binder M."/>
            <person name="Bloem J."/>
            <person name="Labutti K."/>
            <person name="Salamov A."/>
            <person name="Andreopoulos B."/>
            <person name="Baker S."/>
            <person name="Barry K."/>
            <person name="Bills G."/>
            <person name="Bluhm B."/>
            <person name="Cannon C."/>
            <person name="Castanera R."/>
            <person name="Culley D."/>
            <person name="Daum C."/>
            <person name="Ezra D."/>
            <person name="Gonzalez J."/>
            <person name="Henrissat B."/>
            <person name="Kuo A."/>
            <person name="Liang C."/>
            <person name="Lipzen A."/>
            <person name="Lutzoni F."/>
            <person name="Magnuson J."/>
            <person name="Mondo S."/>
            <person name="Nolan M."/>
            <person name="Ohm R."/>
            <person name="Pangilinan J."/>
            <person name="Park H.-J."/>
            <person name="Ramirez L."/>
            <person name="Alfaro M."/>
            <person name="Sun H."/>
            <person name="Tritt A."/>
            <person name="Yoshinaga Y."/>
            <person name="Zwiers L.-H."/>
            <person name="Turgeon B."/>
            <person name="Goodwin S."/>
            <person name="Spatafora J."/>
            <person name="Crous P."/>
            <person name="Grigoriev I."/>
        </authorList>
    </citation>
    <scope>NUCLEOTIDE SEQUENCE</scope>
    <source>
        <strain evidence="1">CBS 116005</strain>
    </source>
</reference>
<organism evidence="1 2">
    <name type="scientific">Teratosphaeria nubilosa</name>
    <dbReference type="NCBI Taxonomy" id="161662"/>
    <lineage>
        <taxon>Eukaryota</taxon>
        <taxon>Fungi</taxon>
        <taxon>Dikarya</taxon>
        <taxon>Ascomycota</taxon>
        <taxon>Pezizomycotina</taxon>
        <taxon>Dothideomycetes</taxon>
        <taxon>Dothideomycetidae</taxon>
        <taxon>Mycosphaerellales</taxon>
        <taxon>Teratosphaeriaceae</taxon>
        <taxon>Teratosphaeria</taxon>
    </lineage>
</organism>
<name>A0A6G1LF16_9PEZI</name>